<dbReference type="Pfam" id="PF07070">
    <property type="entry name" value="Spo0M"/>
    <property type="match status" value="1"/>
</dbReference>
<organism evidence="1 2">
    <name type="scientific">Vibrio inusitatus NBRC 102082</name>
    <dbReference type="NCBI Taxonomy" id="1219070"/>
    <lineage>
        <taxon>Bacteria</taxon>
        <taxon>Pseudomonadati</taxon>
        <taxon>Pseudomonadota</taxon>
        <taxon>Gammaproteobacteria</taxon>
        <taxon>Vibrionales</taxon>
        <taxon>Vibrionaceae</taxon>
        <taxon>Vibrio</taxon>
    </lineage>
</organism>
<protein>
    <submittedName>
        <fullName evidence="1">SpoOM-related protein</fullName>
    </submittedName>
</protein>
<dbReference type="RefSeq" id="WP_141346981.1">
    <property type="nucleotide sequence ID" value="NZ_BJLF01000021.1"/>
</dbReference>
<proteinExistence type="predicted"/>
<keyword evidence="2" id="KW-1185">Reference proteome</keyword>
<gene>
    <name evidence="1" type="ORF">VIN01S_33530</name>
</gene>
<name>A0A4Y3HZD2_9VIBR</name>
<comment type="caution">
    <text evidence="1">The sequence shown here is derived from an EMBL/GenBank/DDBJ whole genome shotgun (WGS) entry which is preliminary data.</text>
</comment>
<dbReference type="PANTHER" id="PTHR40053:SF1">
    <property type="entry name" value="SPORULATION-CONTROL PROTEIN SPO0M"/>
    <property type="match status" value="1"/>
</dbReference>
<dbReference type="InterPro" id="IPR009776">
    <property type="entry name" value="Spore_0_M"/>
</dbReference>
<dbReference type="Proteomes" id="UP000318717">
    <property type="component" value="Unassembled WGS sequence"/>
</dbReference>
<dbReference type="PANTHER" id="PTHR40053">
    <property type="entry name" value="SPORULATION-CONTROL PROTEIN SPO0M"/>
    <property type="match status" value="1"/>
</dbReference>
<accession>A0A4Y3HZD2</accession>
<sequence>MSFFKKTLASFGIGSAKVDAVLQQETLIPGDTVRVIIHVYGGATEQHIDHIDLKLCCRYITEREERQPHSEGALKRRVPQNYVLDKWELPYSFTIHPSEERTFDIELTVPFNTPLTIGDSRVWLETALDIDLAIDPTDKDMLTVRPDPVMDKIFSELEELGLRIRQVECEAAKGFEMPFVQEFEFVPTTGLFHGTWREVEIIAYRDKQHLQLWFEIDRQKKGFDGLLSNLLGSSELNCYLSLSNELTCEQAAQQVVDYLTDLFKVKQG</sequence>
<dbReference type="OrthoDB" id="2351239at2"/>
<dbReference type="AlphaFoldDB" id="A0A4Y3HZD2"/>
<evidence type="ECO:0000313" key="2">
    <source>
        <dbReference type="Proteomes" id="UP000318717"/>
    </source>
</evidence>
<reference evidence="1 2" key="1">
    <citation type="submission" date="2019-06" db="EMBL/GenBank/DDBJ databases">
        <title>Whole genome shotgun sequence of Vibrio inusitatus NBRC 102082.</title>
        <authorList>
            <person name="Hosoyama A."/>
            <person name="Uohara A."/>
            <person name="Ohji S."/>
            <person name="Ichikawa N."/>
        </authorList>
    </citation>
    <scope>NUCLEOTIDE SEQUENCE [LARGE SCALE GENOMIC DNA]</scope>
    <source>
        <strain evidence="1 2">NBRC 102082</strain>
    </source>
</reference>
<evidence type="ECO:0000313" key="1">
    <source>
        <dbReference type="EMBL" id="GEA52549.1"/>
    </source>
</evidence>
<dbReference type="EMBL" id="BJLF01000021">
    <property type="protein sequence ID" value="GEA52549.1"/>
    <property type="molecule type" value="Genomic_DNA"/>
</dbReference>